<name>A0ABY8HI79_ENSAD</name>
<reference evidence="2 3" key="1">
    <citation type="submission" date="2023-03" db="EMBL/GenBank/DDBJ databases">
        <title>Comparative genome and transcriptome analysis combination mining strategies for increasing vitamin B12 production of Ensifer adhaerens strain.</title>
        <authorList>
            <person name="Yongheng L."/>
        </authorList>
    </citation>
    <scope>NUCLEOTIDE SEQUENCE [LARGE SCALE GENOMIC DNA]</scope>
    <source>
        <strain evidence="2 3">Casida A-T305</strain>
    </source>
</reference>
<protein>
    <recommendedName>
        <fullName evidence="4">ABC transporter permease</fullName>
    </recommendedName>
</protein>
<keyword evidence="1" id="KW-0812">Transmembrane</keyword>
<sequence>MLVLRSSALEKQSAVAETTDSLYFRRMRTLGRLIISAVLAFLVSLIVAGLFLPVYGIFEGGPYNCLKDGIAVCIAGIPLSALIYGPLFSIAGVLIGTPVFMAIFAMRD</sequence>
<keyword evidence="1" id="KW-1133">Transmembrane helix</keyword>
<dbReference type="EMBL" id="CP121308">
    <property type="protein sequence ID" value="WFP91820.1"/>
    <property type="molecule type" value="Genomic_DNA"/>
</dbReference>
<gene>
    <name evidence="2" type="ORF">P4B07_05445</name>
</gene>
<dbReference type="GeneID" id="29520088"/>
<dbReference type="Proteomes" id="UP001214094">
    <property type="component" value="Chromosome"/>
</dbReference>
<evidence type="ECO:0000313" key="2">
    <source>
        <dbReference type="EMBL" id="WFP91820.1"/>
    </source>
</evidence>
<feature type="transmembrane region" description="Helical" evidence="1">
    <location>
        <begin position="87"/>
        <end position="106"/>
    </location>
</feature>
<evidence type="ECO:0000313" key="3">
    <source>
        <dbReference type="Proteomes" id="UP001214094"/>
    </source>
</evidence>
<evidence type="ECO:0000256" key="1">
    <source>
        <dbReference type="SAM" id="Phobius"/>
    </source>
</evidence>
<feature type="transmembrane region" description="Helical" evidence="1">
    <location>
        <begin position="33"/>
        <end position="58"/>
    </location>
</feature>
<keyword evidence="1" id="KW-0472">Membrane</keyword>
<dbReference type="RefSeq" id="WP_200949988.1">
    <property type="nucleotide sequence ID" value="NZ_CP015880.1"/>
</dbReference>
<keyword evidence="3" id="KW-1185">Reference proteome</keyword>
<proteinExistence type="predicted"/>
<organism evidence="2 3">
    <name type="scientific">Ensifer adhaerens</name>
    <name type="common">Sinorhizobium morelense</name>
    <dbReference type="NCBI Taxonomy" id="106592"/>
    <lineage>
        <taxon>Bacteria</taxon>
        <taxon>Pseudomonadati</taxon>
        <taxon>Pseudomonadota</taxon>
        <taxon>Alphaproteobacteria</taxon>
        <taxon>Hyphomicrobiales</taxon>
        <taxon>Rhizobiaceae</taxon>
        <taxon>Sinorhizobium/Ensifer group</taxon>
        <taxon>Ensifer</taxon>
    </lineage>
</organism>
<evidence type="ECO:0008006" key="4">
    <source>
        <dbReference type="Google" id="ProtNLM"/>
    </source>
</evidence>
<accession>A0ABY8HI79</accession>